<gene>
    <name evidence="1" type="ORF">EII27_02565</name>
</gene>
<name>A0A3P1V4Y1_9FUSO</name>
<dbReference type="Proteomes" id="UP000281534">
    <property type="component" value="Unassembled WGS sequence"/>
</dbReference>
<sequence>MKAEIISDFVGRIDGIVIKDKRIFYSVEYILSKIENKFGKCYNKKFIEDLVEQLNYLDLKIENFEFSKFELEINLNVKSFKEIKFKYYINEFYGIKEFNDNISREMYNL</sequence>
<dbReference type="RefSeq" id="WP_124795493.1">
    <property type="nucleotide sequence ID" value="NZ_RQYY01000002.1"/>
</dbReference>
<reference evidence="1 2" key="1">
    <citation type="submission" date="2018-11" db="EMBL/GenBank/DDBJ databases">
        <title>Genomes From Bacteria Associated with the Canine Oral Cavity: a Test Case for Automated Genome-Based Taxonomic Assignment.</title>
        <authorList>
            <person name="Coil D.A."/>
            <person name="Jospin G."/>
            <person name="Darling A.E."/>
            <person name="Wallis C."/>
            <person name="Davis I.J."/>
            <person name="Harris S."/>
            <person name="Eisen J.A."/>
            <person name="Holcombe L.J."/>
            <person name="O'Flynn C."/>
        </authorList>
    </citation>
    <scope>NUCLEOTIDE SEQUENCE [LARGE SCALE GENOMIC DNA]</scope>
    <source>
        <strain evidence="1 2">OH4460_COT-188</strain>
    </source>
</reference>
<dbReference type="AlphaFoldDB" id="A0A3P1V4Y1"/>
<accession>A0A3P1V4Y1</accession>
<protein>
    <submittedName>
        <fullName evidence="1">Uncharacterized protein</fullName>
    </submittedName>
</protein>
<proteinExistence type="predicted"/>
<dbReference type="OrthoDB" id="88927at2"/>
<comment type="caution">
    <text evidence="1">The sequence shown here is derived from an EMBL/GenBank/DDBJ whole genome shotgun (WGS) entry which is preliminary data.</text>
</comment>
<evidence type="ECO:0000313" key="1">
    <source>
        <dbReference type="EMBL" id="RRD28520.1"/>
    </source>
</evidence>
<evidence type="ECO:0000313" key="2">
    <source>
        <dbReference type="Proteomes" id="UP000281534"/>
    </source>
</evidence>
<organism evidence="1 2">
    <name type="scientific">Fusobacterium canifelinum</name>
    <dbReference type="NCBI Taxonomy" id="285729"/>
    <lineage>
        <taxon>Bacteria</taxon>
        <taxon>Fusobacteriati</taxon>
        <taxon>Fusobacteriota</taxon>
        <taxon>Fusobacteriia</taxon>
        <taxon>Fusobacteriales</taxon>
        <taxon>Fusobacteriaceae</taxon>
        <taxon>Fusobacterium</taxon>
    </lineage>
</organism>
<dbReference type="EMBL" id="RQYY01000002">
    <property type="protein sequence ID" value="RRD28520.1"/>
    <property type="molecule type" value="Genomic_DNA"/>
</dbReference>